<dbReference type="EMBL" id="JBHMAJ010000003">
    <property type="protein sequence ID" value="MFB9823386.1"/>
    <property type="molecule type" value="Genomic_DNA"/>
</dbReference>
<keyword evidence="4" id="KW-1185">Reference proteome</keyword>
<dbReference type="Gene3D" id="1.10.10.10">
    <property type="entry name" value="Winged helix-like DNA-binding domain superfamily/Winged helix DNA-binding domain"/>
    <property type="match status" value="1"/>
</dbReference>
<dbReference type="InterPro" id="IPR055771">
    <property type="entry name" value="DUF7347"/>
</dbReference>
<dbReference type="AlphaFoldDB" id="A0ABD5MHT2"/>
<dbReference type="Pfam" id="PF24038">
    <property type="entry name" value="DUF7347"/>
    <property type="match status" value="1"/>
</dbReference>
<dbReference type="InterPro" id="IPR055775">
    <property type="entry name" value="DUF7351"/>
</dbReference>
<evidence type="ECO:0000313" key="3">
    <source>
        <dbReference type="EMBL" id="MFB9823386.1"/>
    </source>
</evidence>
<accession>A0ABD5MHT2</accession>
<sequence length="326" mass="34460">MSDDATLGDVPDSAAEGETYDVVREDRQSPEDSFAVVGNETRLAILRVLHERVAVADRTEYTVPFTELREAVGEADSGKFSYHLNQLLGEFVEKRPEGYAIRYPGTELVRTVKSGAVAPTESAVSEPTTASCYLCGAPVSVAYTNGYVSAQCTECPGALGFDHMPEGTLSSIPVPGGAVGDDIDAAPEALLDRVHGRFCHRARTFGDGSCPRCGGPAESGLRECPDHDPSEGPCAECGTSMPATVRVTCEVCSEGGISPPACMVTHRAPFREALAGAGIDDLGYDAFALSAGWPMRVVDGDEPAVEYDLAAGRVRVVVDGDIRILR</sequence>
<dbReference type="CDD" id="cd00090">
    <property type="entry name" value="HTH_ARSR"/>
    <property type="match status" value="1"/>
</dbReference>
<reference evidence="3" key="1">
    <citation type="submission" date="2024-09" db="EMBL/GenBank/DDBJ databases">
        <authorList>
            <person name="Sun Q."/>
        </authorList>
    </citation>
    <scope>NUCLEOTIDE SEQUENCE [LARGE SCALE GENOMIC DNA]</scope>
    <source>
        <strain evidence="3">JCM 31273</strain>
    </source>
</reference>
<gene>
    <name evidence="3" type="ORF">ACFFOL_04185</name>
</gene>
<dbReference type="Proteomes" id="UP001589595">
    <property type="component" value="Unassembled WGS sequence"/>
</dbReference>
<comment type="caution">
    <text evidence="3">The sequence shown here is derived from an EMBL/GenBank/DDBJ whole genome shotgun (WGS) entry which is preliminary data.</text>
</comment>
<dbReference type="Pfam" id="PF24042">
    <property type="entry name" value="DUF7351"/>
    <property type="match status" value="1"/>
</dbReference>
<evidence type="ECO:0000259" key="2">
    <source>
        <dbReference type="Pfam" id="PF24042"/>
    </source>
</evidence>
<dbReference type="GeneID" id="67209647"/>
<dbReference type="RefSeq" id="WP_222922374.1">
    <property type="nucleotide sequence ID" value="NZ_CP082286.1"/>
</dbReference>
<proteinExistence type="predicted"/>
<protein>
    <submittedName>
        <fullName evidence="3">ArsR/SmtB family transcription factor</fullName>
    </submittedName>
</protein>
<organism evidence="3 4">
    <name type="scientific">Halobaculum roseum</name>
    <dbReference type="NCBI Taxonomy" id="2175149"/>
    <lineage>
        <taxon>Archaea</taxon>
        <taxon>Methanobacteriati</taxon>
        <taxon>Methanobacteriota</taxon>
        <taxon>Stenosarchaea group</taxon>
        <taxon>Halobacteria</taxon>
        <taxon>Halobacteriales</taxon>
        <taxon>Haloferacaceae</taxon>
        <taxon>Halobaculum</taxon>
    </lineage>
</organism>
<feature type="domain" description="DUF7347" evidence="1">
    <location>
        <begin position="30"/>
        <end position="112"/>
    </location>
</feature>
<evidence type="ECO:0000313" key="4">
    <source>
        <dbReference type="Proteomes" id="UP001589595"/>
    </source>
</evidence>
<name>A0ABD5MHT2_9EURY</name>
<feature type="domain" description="DUF7351" evidence="2">
    <location>
        <begin position="130"/>
        <end position="323"/>
    </location>
</feature>
<evidence type="ECO:0000259" key="1">
    <source>
        <dbReference type="Pfam" id="PF24038"/>
    </source>
</evidence>
<dbReference type="InterPro" id="IPR036388">
    <property type="entry name" value="WH-like_DNA-bd_sf"/>
</dbReference>
<dbReference type="InterPro" id="IPR011991">
    <property type="entry name" value="ArsR-like_HTH"/>
</dbReference>